<dbReference type="AlphaFoldDB" id="X1DWM9"/>
<protein>
    <submittedName>
        <fullName evidence="1">Uncharacterized protein</fullName>
    </submittedName>
</protein>
<dbReference type="EMBL" id="BART01035254">
    <property type="protein sequence ID" value="GAH12595.1"/>
    <property type="molecule type" value="Genomic_DNA"/>
</dbReference>
<name>X1DWM9_9ZZZZ</name>
<reference evidence="1" key="1">
    <citation type="journal article" date="2014" name="Front. Microbiol.">
        <title>High frequency of phylogenetically diverse reductive dehalogenase-homologous genes in deep subseafloor sedimentary metagenomes.</title>
        <authorList>
            <person name="Kawai M."/>
            <person name="Futagami T."/>
            <person name="Toyoda A."/>
            <person name="Takaki Y."/>
            <person name="Nishi S."/>
            <person name="Hori S."/>
            <person name="Arai W."/>
            <person name="Tsubouchi T."/>
            <person name="Morono Y."/>
            <person name="Uchiyama I."/>
            <person name="Ito T."/>
            <person name="Fujiyama A."/>
            <person name="Inagaki F."/>
            <person name="Takami H."/>
        </authorList>
    </citation>
    <scope>NUCLEOTIDE SEQUENCE</scope>
    <source>
        <strain evidence="1">Expedition CK06-06</strain>
    </source>
</reference>
<proteinExistence type="predicted"/>
<organism evidence="1">
    <name type="scientific">marine sediment metagenome</name>
    <dbReference type="NCBI Taxonomy" id="412755"/>
    <lineage>
        <taxon>unclassified sequences</taxon>
        <taxon>metagenomes</taxon>
        <taxon>ecological metagenomes</taxon>
    </lineage>
</organism>
<accession>X1DWM9</accession>
<comment type="caution">
    <text evidence="1">The sequence shown here is derived from an EMBL/GenBank/DDBJ whole genome shotgun (WGS) entry which is preliminary data.</text>
</comment>
<sequence length="113" mass="13269">MVFYSIIYGIIPYELIDTFPMGQYESLDSSSINDVFYQNSIKNSEAFLKINSNNYKKCVLLIPEFYINQFNESTQFPNKHPINGLKSILNRIYESNSCVVKQIDELFQFLKEE</sequence>
<gene>
    <name evidence="1" type="ORF">S01H4_59962</name>
</gene>
<evidence type="ECO:0000313" key="1">
    <source>
        <dbReference type="EMBL" id="GAH12595.1"/>
    </source>
</evidence>